<organism evidence="2 3">
    <name type="scientific">Roseibium algicola</name>
    <dbReference type="NCBI Taxonomy" id="2857014"/>
    <lineage>
        <taxon>Bacteria</taxon>
        <taxon>Pseudomonadati</taxon>
        <taxon>Pseudomonadota</taxon>
        <taxon>Alphaproteobacteria</taxon>
        <taxon>Hyphomicrobiales</taxon>
        <taxon>Stappiaceae</taxon>
        <taxon>Roseibium</taxon>
    </lineage>
</organism>
<keyword evidence="1" id="KW-0812">Transmembrane</keyword>
<dbReference type="InterPro" id="IPR003386">
    <property type="entry name" value="LACT/PDAT_acylTrfase"/>
</dbReference>
<accession>A0ABN4WQ86</accession>
<protein>
    <recommendedName>
        <fullName evidence="4">Lecithin:cholesterol acyltransferase</fullName>
    </recommendedName>
</protein>
<reference evidence="2 3" key="1">
    <citation type="submission" date="2017-02" db="EMBL/GenBank/DDBJ databases">
        <authorList>
            <person name="Jeong S."/>
        </authorList>
    </citation>
    <scope>NUCLEOTIDE SEQUENCE [LARGE SCALE GENOMIC DNA]</scope>
    <source>
        <strain evidence="2 3">RMAR6-6</strain>
    </source>
</reference>
<dbReference type="EMBL" id="CP019630">
    <property type="protein sequence ID" value="AQQ03904.1"/>
    <property type="molecule type" value="Genomic_DNA"/>
</dbReference>
<proteinExistence type="predicted"/>
<dbReference type="InterPro" id="IPR029058">
    <property type="entry name" value="AB_hydrolase_fold"/>
</dbReference>
<dbReference type="PANTHER" id="PTHR11440">
    <property type="entry name" value="LECITHIN-CHOLESTEROL ACYLTRANSFERASE-RELATED"/>
    <property type="match status" value="1"/>
</dbReference>
<evidence type="ECO:0000256" key="1">
    <source>
        <dbReference type="SAM" id="Phobius"/>
    </source>
</evidence>
<dbReference type="Pfam" id="PF02450">
    <property type="entry name" value="LCAT"/>
    <property type="match status" value="1"/>
</dbReference>
<dbReference type="RefSeq" id="WP_077291129.1">
    <property type="nucleotide sequence ID" value="NZ_CP019630.1"/>
</dbReference>
<name>A0ABN4WQ86_9HYPH</name>
<keyword evidence="1" id="KW-1133">Transmembrane helix</keyword>
<dbReference type="SUPFAM" id="SSF53474">
    <property type="entry name" value="alpha/beta-Hydrolases"/>
    <property type="match status" value="1"/>
</dbReference>
<dbReference type="Proteomes" id="UP000188174">
    <property type="component" value="Chromosome"/>
</dbReference>
<dbReference type="Gene3D" id="3.40.50.1820">
    <property type="entry name" value="alpha/beta hydrolase"/>
    <property type="match status" value="1"/>
</dbReference>
<sequence>MSAKLQKISAGIRAGIWIIVAALTFLVPLAASSEPLRPIVLIPGVLGTRLIDSSNGDLLWGSAASLRRLDRLVLSNGPRDPSPDDGVVVDGTIQEVSVFGVWKTQQYSTLRNHLAALGYTYQEDFFEFPYDWRQSNFTSAKRLAEFVDSTPELKDRDFDIVAHSMGGLVADIYIKREDAKRQVRRVIFMGTPFKGSTDTLATLTDGWGSVQNWMAGGLNTVRRFALSMPSFYELLPTYTNCCRLGEPGQSTNYDLLTFNGWKKVAWLPDPLNDVPVDQAIRRARELRRLSEEPFPANVTPFFVAGSGFTTRWQSYIQEGAESVSAFSSGAGDGTVAEISATNQNSQLAFVSLAQHSTLFNDDAARTTLTRILTGVRTPEDRNSVALSAASPSDVVELHRIGIEAESSILEEGQSTVVTVELTANASGAAVETVPVSLELSDPEGRTIPLEAIQEVDASAPRPVVRYRSTIGPFESAGAVEVRAAISGLRATIRDYVVIIEGPR</sequence>
<evidence type="ECO:0008006" key="4">
    <source>
        <dbReference type="Google" id="ProtNLM"/>
    </source>
</evidence>
<keyword evidence="3" id="KW-1185">Reference proteome</keyword>
<feature type="transmembrane region" description="Helical" evidence="1">
    <location>
        <begin position="12"/>
        <end position="31"/>
    </location>
</feature>
<gene>
    <name evidence="2" type="ORF">B0E33_10150</name>
</gene>
<evidence type="ECO:0000313" key="3">
    <source>
        <dbReference type="Proteomes" id="UP000188174"/>
    </source>
</evidence>
<evidence type="ECO:0000313" key="2">
    <source>
        <dbReference type="EMBL" id="AQQ03904.1"/>
    </source>
</evidence>
<keyword evidence="1" id="KW-0472">Membrane</keyword>